<dbReference type="PANTHER" id="PTHR11717:SF31">
    <property type="entry name" value="LOW MOLECULAR WEIGHT PROTEIN-TYROSINE-PHOSPHATASE ETP-RELATED"/>
    <property type="match status" value="1"/>
</dbReference>
<dbReference type="SUPFAM" id="SSF52788">
    <property type="entry name" value="Phosphotyrosine protein phosphatases I"/>
    <property type="match status" value="1"/>
</dbReference>
<keyword evidence="3" id="KW-0904">Protein phosphatase</keyword>
<evidence type="ECO:0000256" key="2">
    <source>
        <dbReference type="ARBA" id="ARBA00022801"/>
    </source>
</evidence>
<evidence type="ECO:0000313" key="6">
    <source>
        <dbReference type="EMBL" id="REF35408.1"/>
    </source>
</evidence>
<gene>
    <name evidence="6" type="ORF">DFJ64_0787</name>
</gene>
<evidence type="ECO:0000313" key="7">
    <source>
        <dbReference type="Proteomes" id="UP000256485"/>
    </source>
</evidence>
<dbReference type="Proteomes" id="UP000256485">
    <property type="component" value="Unassembled WGS sequence"/>
</dbReference>
<evidence type="ECO:0000259" key="5">
    <source>
        <dbReference type="SMART" id="SM00226"/>
    </source>
</evidence>
<dbReference type="EMBL" id="QTUC01000001">
    <property type="protein sequence ID" value="REF35408.1"/>
    <property type="molecule type" value="Genomic_DNA"/>
</dbReference>
<dbReference type="PANTHER" id="PTHR11717">
    <property type="entry name" value="LOW MOLECULAR WEIGHT PROTEIN TYROSINE PHOSPHATASE"/>
    <property type="match status" value="1"/>
</dbReference>
<organism evidence="6 7">
    <name type="scientific">Thermasporomyces composti</name>
    <dbReference type="NCBI Taxonomy" id="696763"/>
    <lineage>
        <taxon>Bacteria</taxon>
        <taxon>Bacillati</taxon>
        <taxon>Actinomycetota</taxon>
        <taxon>Actinomycetes</taxon>
        <taxon>Propionibacteriales</taxon>
        <taxon>Nocardioidaceae</taxon>
        <taxon>Thermasporomyces</taxon>
    </lineage>
</organism>
<dbReference type="GO" id="GO:0004725">
    <property type="term" value="F:protein tyrosine phosphatase activity"/>
    <property type="evidence" value="ECO:0007669"/>
    <property type="project" value="InterPro"/>
</dbReference>
<evidence type="ECO:0000256" key="1">
    <source>
        <dbReference type="ARBA" id="ARBA00011063"/>
    </source>
</evidence>
<dbReference type="SMART" id="SM00226">
    <property type="entry name" value="LMWPc"/>
    <property type="match status" value="1"/>
</dbReference>
<protein>
    <submittedName>
        <fullName evidence="6">Protein-tyrosine phosphatase</fullName>
    </submittedName>
</protein>
<dbReference type="InterPro" id="IPR050438">
    <property type="entry name" value="LMW_PTPase"/>
</dbReference>
<feature type="domain" description="Phosphotyrosine protein phosphatase I" evidence="5">
    <location>
        <begin position="18"/>
        <end position="211"/>
    </location>
</feature>
<dbReference type="InterPro" id="IPR023485">
    <property type="entry name" value="Ptyr_pPase"/>
</dbReference>
<proteinExistence type="inferred from homology"/>
<name>A0A3D9V0W9_THECX</name>
<dbReference type="Gene3D" id="3.40.50.2300">
    <property type="match status" value="1"/>
</dbReference>
<dbReference type="PRINTS" id="PR00719">
    <property type="entry name" value="LMWPTPASE"/>
</dbReference>
<keyword evidence="7" id="KW-1185">Reference proteome</keyword>
<dbReference type="InterPro" id="IPR017867">
    <property type="entry name" value="Tyr_phospatase_low_mol_wt"/>
</dbReference>
<comment type="similarity">
    <text evidence="1">Belongs to the low molecular weight phosphotyrosine protein phosphatase family.</text>
</comment>
<evidence type="ECO:0000256" key="4">
    <source>
        <dbReference type="PIRSR" id="PIRSR617867-1"/>
    </source>
</evidence>
<accession>A0A3D9V0W9</accession>
<evidence type="ECO:0000256" key="3">
    <source>
        <dbReference type="ARBA" id="ARBA00022912"/>
    </source>
</evidence>
<reference evidence="6 7" key="1">
    <citation type="submission" date="2018-08" db="EMBL/GenBank/DDBJ databases">
        <title>Sequencing the genomes of 1000 actinobacteria strains.</title>
        <authorList>
            <person name="Klenk H.-P."/>
        </authorList>
    </citation>
    <scope>NUCLEOTIDE SEQUENCE [LARGE SCALE GENOMIC DNA]</scope>
    <source>
        <strain evidence="6 7">DSM 22891</strain>
    </source>
</reference>
<dbReference type="Pfam" id="PF01451">
    <property type="entry name" value="LMWPc"/>
    <property type="match status" value="1"/>
</dbReference>
<keyword evidence="2" id="KW-0378">Hydrolase</keyword>
<dbReference type="InterPro" id="IPR036196">
    <property type="entry name" value="Ptyr_pPase_sf"/>
</dbReference>
<dbReference type="AlphaFoldDB" id="A0A3D9V0W9"/>
<feature type="active site" evidence="4">
    <location>
        <position position="30"/>
    </location>
</feature>
<comment type="caution">
    <text evidence="6">The sequence shown here is derived from an EMBL/GenBank/DDBJ whole genome shotgun (WGS) entry which is preliminary data.</text>
</comment>
<sequence>MRGVGDAAVEGQRTMSRFSIMFVCTGNLCRSPMAERLAVAALRRRLGPRADLFRIHSAGTHAVSGWPMTTEAAAVVAAYGADPAGFVSTELTADLIAEADLVLTATRAHRSQVVTLEPSALRRVFTMTEFARVAREVGFAQICREVEESVPAQDLVERAHAVVAIVARRRGTVRPTRPDEDDIADPIGQPMAVYQSIGDVIARAVDASITALVGRC</sequence>
<feature type="active site" description="Nucleophile" evidence="4">
    <location>
        <position position="24"/>
    </location>
</feature>